<keyword evidence="1" id="KW-0472">Membrane</keyword>
<reference evidence="4" key="1">
    <citation type="submission" date="2016-10" db="EMBL/GenBank/DDBJ databases">
        <authorList>
            <person name="Varghese N."/>
            <person name="Submissions S."/>
        </authorList>
    </citation>
    <scope>NUCLEOTIDE SEQUENCE [LARGE SCALE GENOMIC DNA]</scope>
    <source>
        <strain evidence="4">KCTC 32247</strain>
    </source>
</reference>
<evidence type="ECO:0000313" key="3">
    <source>
        <dbReference type="EMBL" id="SDS68992.1"/>
    </source>
</evidence>
<feature type="transmembrane region" description="Helical" evidence="1">
    <location>
        <begin position="53"/>
        <end position="73"/>
    </location>
</feature>
<evidence type="ECO:0000259" key="2">
    <source>
        <dbReference type="Pfam" id="PF04982"/>
    </source>
</evidence>
<proteinExistence type="predicted"/>
<feature type="domain" description="HPP transmembrane region" evidence="2">
    <location>
        <begin position="18"/>
        <end position="173"/>
    </location>
</feature>
<dbReference type="STRING" id="1392877.SAMN05216221_2386"/>
<sequence length="250" mass="25903">MSVRRDGLLARILPPVQHTRPMEWLRAALGAALGTLVPLLLCGLLFGQEVALCLLGPLGASAVLLFAVASGALSQPWSILGSYLCAALVAIVVGLLHLPALATLLLALGGALLAMYALRCLHPPAAAVALSLAQGHPTLAGMGFAALAPVLLCAGALLGCALLFNNLTGVRYPKAPVAEPAPPEPARPDVWVGITAADLQRALEEFGEFVDVTPEDLEEIVLRSERHALQRSFGEVFGAGEGQGGERLAH</sequence>
<gene>
    <name evidence="3" type="ORF">SAMN05216221_2386</name>
</gene>
<dbReference type="Proteomes" id="UP000243359">
    <property type="component" value="Chromosome I"/>
</dbReference>
<keyword evidence="1" id="KW-1133">Transmembrane helix</keyword>
<dbReference type="Pfam" id="PF04982">
    <property type="entry name" value="TM_HPP"/>
    <property type="match status" value="1"/>
</dbReference>
<dbReference type="InterPro" id="IPR007065">
    <property type="entry name" value="HPP"/>
</dbReference>
<name>A0A1H1U917_9PSED</name>
<dbReference type="AlphaFoldDB" id="A0A1H1U917"/>
<feature type="transmembrane region" description="Helical" evidence="1">
    <location>
        <begin position="79"/>
        <end position="96"/>
    </location>
</feature>
<dbReference type="RefSeq" id="WP_231975618.1">
    <property type="nucleotide sequence ID" value="NZ_LT629751.1"/>
</dbReference>
<feature type="transmembrane region" description="Helical" evidence="1">
    <location>
        <begin position="24"/>
        <end position="46"/>
    </location>
</feature>
<dbReference type="EMBL" id="LT629751">
    <property type="protein sequence ID" value="SDS68992.1"/>
    <property type="molecule type" value="Genomic_DNA"/>
</dbReference>
<feature type="transmembrane region" description="Helical" evidence="1">
    <location>
        <begin position="139"/>
        <end position="164"/>
    </location>
</feature>
<evidence type="ECO:0000256" key="1">
    <source>
        <dbReference type="SAM" id="Phobius"/>
    </source>
</evidence>
<dbReference type="PANTHER" id="PTHR33741">
    <property type="entry name" value="TRANSMEMBRANE PROTEIN DDB_G0269096-RELATED"/>
    <property type="match status" value="1"/>
</dbReference>
<organism evidence="3 4">
    <name type="scientific">Pseudomonas oryzae</name>
    <dbReference type="NCBI Taxonomy" id="1392877"/>
    <lineage>
        <taxon>Bacteria</taxon>
        <taxon>Pseudomonadati</taxon>
        <taxon>Pseudomonadota</taxon>
        <taxon>Gammaproteobacteria</taxon>
        <taxon>Pseudomonadales</taxon>
        <taxon>Pseudomonadaceae</taxon>
        <taxon>Pseudomonas</taxon>
    </lineage>
</organism>
<protein>
    <submittedName>
        <fullName evidence="3">CBS domain-containing membrane protein</fullName>
    </submittedName>
</protein>
<evidence type="ECO:0000313" key="4">
    <source>
        <dbReference type="Proteomes" id="UP000243359"/>
    </source>
</evidence>
<keyword evidence="1" id="KW-0812">Transmembrane</keyword>
<keyword evidence="4" id="KW-1185">Reference proteome</keyword>
<dbReference type="PANTHER" id="PTHR33741:SF5">
    <property type="entry name" value="TRANSMEMBRANE PROTEIN DDB_G0269096-RELATED"/>
    <property type="match status" value="1"/>
</dbReference>
<accession>A0A1H1U917</accession>
<feature type="transmembrane region" description="Helical" evidence="1">
    <location>
        <begin position="101"/>
        <end position="119"/>
    </location>
</feature>
<dbReference type="InterPro" id="IPR058581">
    <property type="entry name" value="TM_HPP"/>
</dbReference>